<name>E4T5W8_PALPW</name>
<evidence type="ECO:0000313" key="2">
    <source>
        <dbReference type="Proteomes" id="UP000008718"/>
    </source>
</evidence>
<dbReference type="KEGG" id="ppn:Palpr_1975"/>
<proteinExistence type="predicted"/>
<accession>E4T5W8</accession>
<organism evidence="1 2">
    <name type="scientific">Paludibacter propionicigenes (strain DSM 17365 / JCM 13257 / WB4)</name>
    <dbReference type="NCBI Taxonomy" id="694427"/>
    <lineage>
        <taxon>Bacteria</taxon>
        <taxon>Pseudomonadati</taxon>
        <taxon>Bacteroidota</taxon>
        <taxon>Bacteroidia</taxon>
        <taxon>Bacteroidales</taxon>
        <taxon>Paludibacteraceae</taxon>
        <taxon>Paludibacter</taxon>
    </lineage>
</organism>
<keyword evidence="2" id="KW-1185">Reference proteome</keyword>
<gene>
    <name evidence="1" type="ordered locus">Palpr_1975</name>
</gene>
<dbReference type="AlphaFoldDB" id="E4T5W8"/>
<reference key="1">
    <citation type="submission" date="2010-11" db="EMBL/GenBank/DDBJ databases">
        <title>The complete genome of Paludibacter propionicigenes DSM 17365.</title>
        <authorList>
            <consortium name="US DOE Joint Genome Institute (JGI-PGF)"/>
            <person name="Lucas S."/>
            <person name="Copeland A."/>
            <person name="Lapidus A."/>
            <person name="Bruce D."/>
            <person name="Goodwin L."/>
            <person name="Pitluck S."/>
            <person name="Kyrpides N."/>
            <person name="Mavromatis K."/>
            <person name="Ivanova N."/>
            <person name="Munk A.C."/>
            <person name="Brettin T."/>
            <person name="Detter J.C."/>
            <person name="Han C."/>
            <person name="Tapia R."/>
            <person name="Land M."/>
            <person name="Hauser L."/>
            <person name="Markowitz V."/>
            <person name="Cheng J.-F."/>
            <person name="Hugenholtz P."/>
            <person name="Woyke T."/>
            <person name="Wu D."/>
            <person name="Gronow S."/>
            <person name="Wellnitz S."/>
            <person name="Brambilla E."/>
            <person name="Klenk H.-P."/>
            <person name="Eisen J.A."/>
        </authorList>
    </citation>
    <scope>NUCLEOTIDE SEQUENCE</scope>
    <source>
        <strain>WB4</strain>
    </source>
</reference>
<dbReference type="Proteomes" id="UP000008718">
    <property type="component" value="Chromosome"/>
</dbReference>
<reference evidence="1 2" key="2">
    <citation type="journal article" date="2011" name="Stand. Genomic Sci.">
        <title>Complete genome sequence of Paludibacter propionicigenes type strain (WB4).</title>
        <authorList>
            <person name="Gronow S."/>
            <person name="Munk C."/>
            <person name="Lapidus A."/>
            <person name="Nolan M."/>
            <person name="Lucas S."/>
            <person name="Hammon N."/>
            <person name="Deshpande S."/>
            <person name="Cheng J.F."/>
            <person name="Tapia R."/>
            <person name="Han C."/>
            <person name="Goodwin L."/>
            <person name="Pitluck S."/>
            <person name="Liolios K."/>
            <person name="Ivanova N."/>
            <person name="Mavromatis K."/>
            <person name="Mikhailova N."/>
            <person name="Pati A."/>
            <person name="Chen A."/>
            <person name="Palaniappan K."/>
            <person name="Land M."/>
            <person name="Hauser L."/>
            <person name="Chang Y.J."/>
            <person name="Jeffries C.D."/>
            <person name="Brambilla E."/>
            <person name="Rohde M."/>
            <person name="Goker M."/>
            <person name="Detter J.C."/>
            <person name="Woyke T."/>
            <person name="Bristow J."/>
            <person name="Eisen J.A."/>
            <person name="Markowitz V."/>
            <person name="Hugenholtz P."/>
            <person name="Kyrpides N.C."/>
            <person name="Klenk H.P."/>
        </authorList>
    </citation>
    <scope>NUCLEOTIDE SEQUENCE [LARGE SCALE GENOMIC DNA]</scope>
    <source>
        <strain evidence="2">DSM 17365 / JCM 13257 / WB4</strain>
    </source>
</reference>
<dbReference type="STRING" id="694427.Palpr_1975"/>
<dbReference type="HOGENOM" id="CLU_2331146_0_0_10"/>
<protein>
    <submittedName>
        <fullName evidence="1">Uncharacterized protein</fullName>
    </submittedName>
</protein>
<dbReference type="EMBL" id="CP002345">
    <property type="protein sequence ID" value="ADQ80112.1"/>
    <property type="molecule type" value="Genomic_DNA"/>
</dbReference>
<sequence>MKARGLLTKVIGLLIESDGLVPEVVALVMEVTVLLTEQAGSMTNEVIGLIADVRFITISLRVYKHQAHSLKFCFCMINKPDFHINRIMISLILTINSK</sequence>
<evidence type="ECO:0000313" key="1">
    <source>
        <dbReference type="EMBL" id="ADQ80112.1"/>
    </source>
</evidence>